<evidence type="ECO:0000256" key="2">
    <source>
        <dbReference type="ARBA" id="ARBA00005484"/>
    </source>
</evidence>
<dbReference type="GO" id="GO:0016020">
    <property type="term" value="C:membrane"/>
    <property type="evidence" value="ECO:0007669"/>
    <property type="project" value="UniProtKB-SubCell"/>
</dbReference>
<keyword evidence="5" id="KW-0571">Peptide transport</keyword>
<dbReference type="Gramene" id="PHT74401">
    <property type="protein sequence ID" value="PHT74401"/>
    <property type="gene ID" value="T459_21678"/>
</dbReference>
<protein>
    <submittedName>
        <fullName evidence="10">Uncharacterized protein</fullName>
    </submittedName>
</protein>
<evidence type="ECO:0000256" key="5">
    <source>
        <dbReference type="ARBA" id="ARBA00022856"/>
    </source>
</evidence>
<dbReference type="Pfam" id="PF03169">
    <property type="entry name" value="OPT"/>
    <property type="match status" value="1"/>
</dbReference>
<dbReference type="GO" id="GO:0015031">
    <property type="term" value="P:protein transport"/>
    <property type="evidence" value="ECO:0007669"/>
    <property type="project" value="UniProtKB-KW"/>
</dbReference>
<dbReference type="GO" id="GO:0035673">
    <property type="term" value="F:oligopeptide transmembrane transporter activity"/>
    <property type="evidence" value="ECO:0007669"/>
    <property type="project" value="InterPro"/>
</dbReference>
<evidence type="ECO:0000256" key="9">
    <source>
        <dbReference type="SAM" id="Phobius"/>
    </source>
</evidence>
<feature type="transmembrane region" description="Helical" evidence="9">
    <location>
        <begin position="37"/>
        <end position="57"/>
    </location>
</feature>
<dbReference type="Proteomes" id="UP000222542">
    <property type="component" value="Unassembled WGS sequence"/>
</dbReference>
<feature type="transmembrane region" description="Helical" evidence="9">
    <location>
        <begin position="6"/>
        <end position="25"/>
    </location>
</feature>
<dbReference type="EMBL" id="AYRZ02000008">
    <property type="protein sequence ID" value="PHT74401.1"/>
    <property type="molecule type" value="Genomic_DNA"/>
</dbReference>
<keyword evidence="8 9" id="KW-0472">Membrane</keyword>
<keyword evidence="3" id="KW-0813">Transport</keyword>
<dbReference type="AlphaFoldDB" id="A0A2G2YXP9"/>
<evidence type="ECO:0000256" key="4">
    <source>
        <dbReference type="ARBA" id="ARBA00022692"/>
    </source>
</evidence>
<reference evidence="10 11" key="2">
    <citation type="journal article" date="2017" name="Genome Biol.">
        <title>New reference genome sequences of hot pepper reveal the massive evolution of plant disease-resistance genes by retroduplication.</title>
        <authorList>
            <person name="Kim S."/>
            <person name="Park J."/>
            <person name="Yeom S.I."/>
            <person name="Kim Y.M."/>
            <person name="Seo E."/>
            <person name="Kim K.T."/>
            <person name="Kim M.S."/>
            <person name="Lee J.M."/>
            <person name="Cheong K."/>
            <person name="Shin H.S."/>
            <person name="Kim S.B."/>
            <person name="Han K."/>
            <person name="Lee J."/>
            <person name="Park M."/>
            <person name="Lee H.A."/>
            <person name="Lee H.Y."/>
            <person name="Lee Y."/>
            <person name="Oh S."/>
            <person name="Lee J.H."/>
            <person name="Choi E."/>
            <person name="Choi E."/>
            <person name="Lee S.E."/>
            <person name="Jeon J."/>
            <person name="Kim H."/>
            <person name="Choi G."/>
            <person name="Song H."/>
            <person name="Lee J."/>
            <person name="Lee S.C."/>
            <person name="Kwon J.K."/>
            <person name="Lee H.Y."/>
            <person name="Koo N."/>
            <person name="Hong Y."/>
            <person name="Kim R.W."/>
            <person name="Kang W.H."/>
            <person name="Huh J.H."/>
            <person name="Kang B.C."/>
            <person name="Yang T.J."/>
            <person name="Lee Y.H."/>
            <person name="Bennetzen J.L."/>
            <person name="Choi D."/>
        </authorList>
    </citation>
    <scope>NUCLEOTIDE SEQUENCE [LARGE SCALE GENOMIC DNA]</scope>
    <source>
        <strain evidence="11">cv. CM334</strain>
    </source>
</reference>
<dbReference type="PANTHER" id="PTHR22601">
    <property type="entry name" value="ISP4 LIKE PROTEIN"/>
    <property type="match status" value="1"/>
</dbReference>
<reference evidence="10 11" key="1">
    <citation type="journal article" date="2014" name="Nat. Genet.">
        <title>Genome sequence of the hot pepper provides insights into the evolution of pungency in Capsicum species.</title>
        <authorList>
            <person name="Kim S."/>
            <person name="Park M."/>
            <person name="Yeom S.I."/>
            <person name="Kim Y.M."/>
            <person name="Lee J.M."/>
            <person name="Lee H.A."/>
            <person name="Seo E."/>
            <person name="Choi J."/>
            <person name="Cheong K."/>
            <person name="Kim K.T."/>
            <person name="Jung K."/>
            <person name="Lee G.W."/>
            <person name="Oh S.K."/>
            <person name="Bae C."/>
            <person name="Kim S.B."/>
            <person name="Lee H.Y."/>
            <person name="Kim S.Y."/>
            <person name="Kim M.S."/>
            <person name="Kang B.C."/>
            <person name="Jo Y.D."/>
            <person name="Yang H.B."/>
            <person name="Jeong H.J."/>
            <person name="Kang W.H."/>
            <person name="Kwon J.K."/>
            <person name="Shin C."/>
            <person name="Lim J.Y."/>
            <person name="Park J.H."/>
            <person name="Huh J.H."/>
            <person name="Kim J.S."/>
            <person name="Kim B.D."/>
            <person name="Cohen O."/>
            <person name="Paran I."/>
            <person name="Suh M.C."/>
            <person name="Lee S.B."/>
            <person name="Kim Y.K."/>
            <person name="Shin Y."/>
            <person name="Noh S.J."/>
            <person name="Park J."/>
            <person name="Seo Y.S."/>
            <person name="Kwon S.Y."/>
            <person name="Kim H.A."/>
            <person name="Park J.M."/>
            <person name="Kim H.J."/>
            <person name="Choi S.B."/>
            <person name="Bosland P.W."/>
            <person name="Reeves G."/>
            <person name="Jo S.H."/>
            <person name="Lee B.W."/>
            <person name="Cho H.T."/>
            <person name="Choi H.S."/>
            <person name="Lee M.S."/>
            <person name="Yu Y."/>
            <person name="Do Choi Y."/>
            <person name="Park B.S."/>
            <person name="van Deynze A."/>
            <person name="Ashrafi H."/>
            <person name="Hill T."/>
            <person name="Kim W.T."/>
            <person name="Pai H.S."/>
            <person name="Ahn H.K."/>
            <person name="Yeam I."/>
            <person name="Giovannoni J.J."/>
            <person name="Rose J.K."/>
            <person name="Sorensen I."/>
            <person name="Lee S.J."/>
            <person name="Kim R.W."/>
            <person name="Choi I.Y."/>
            <person name="Choi B.S."/>
            <person name="Lim J.S."/>
            <person name="Lee Y.H."/>
            <person name="Choi D."/>
        </authorList>
    </citation>
    <scope>NUCLEOTIDE SEQUENCE [LARGE SCALE GENOMIC DNA]</scope>
    <source>
        <strain evidence="11">cv. CM334</strain>
    </source>
</reference>
<keyword evidence="4 9" id="KW-0812">Transmembrane</keyword>
<organism evidence="10 11">
    <name type="scientific">Capsicum annuum</name>
    <name type="common">Capsicum pepper</name>
    <dbReference type="NCBI Taxonomy" id="4072"/>
    <lineage>
        <taxon>Eukaryota</taxon>
        <taxon>Viridiplantae</taxon>
        <taxon>Streptophyta</taxon>
        <taxon>Embryophyta</taxon>
        <taxon>Tracheophyta</taxon>
        <taxon>Spermatophyta</taxon>
        <taxon>Magnoliopsida</taxon>
        <taxon>eudicotyledons</taxon>
        <taxon>Gunneridae</taxon>
        <taxon>Pentapetalae</taxon>
        <taxon>asterids</taxon>
        <taxon>lamiids</taxon>
        <taxon>Solanales</taxon>
        <taxon>Solanaceae</taxon>
        <taxon>Solanoideae</taxon>
        <taxon>Capsiceae</taxon>
        <taxon>Capsicum</taxon>
    </lineage>
</organism>
<gene>
    <name evidence="10" type="ORF">T459_21678</name>
</gene>
<keyword evidence="7 9" id="KW-1133">Transmembrane helix</keyword>
<evidence type="ECO:0000256" key="1">
    <source>
        <dbReference type="ARBA" id="ARBA00004141"/>
    </source>
</evidence>
<evidence type="ECO:0000256" key="8">
    <source>
        <dbReference type="ARBA" id="ARBA00023136"/>
    </source>
</evidence>
<evidence type="ECO:0000256" key="7">
    <source>
        <dbReference type="ARBA" id="ARBA00022989"/>
    </source>
</evidence>
<dbReference type="InterPro" id="IPR004648">
    <property type="entry name" value="Oligpept_transpt"/>
</dbReference>
<comment type="caution">
    <text evidence="10">The sequence shown here is derived from an EMBL/GenBank/DDBJ whole genome shotgun (WGS) entry which is preliminary data.</text>
</comment>
<evidence type="ECO:0000256" key="6">
    <source>
        <dbReference type="ARBA" id="ARBA00022927"/>
    </source>
</evidence>
<keyword evidence="6" id="KW-0653">Protein transport</keyword>
<comment type="subcellular location">
    <subcellularLocation>
        <location evidence="1">Membrane</location>
        <topology evidence="1">Multi-pass membrane protein</topology>
    </subcellularLocation>
</comment>
<comment type="similarity">
    <text evidence="2">Belongs to the oligopeptide OPT transporter (TC 2.A.67.1) family.</text>
</comment>
<keyword evidence="11" id="KW-1185">Reference proteome</keyword>
<evidence type="ECO:0000313" key="10">
    <source>
        <dbReference type="EMBL" id="PHT74401.1"/>
    </source>
</evidence>
<dbReference type="InterPro" id="IPR004813">
    <property type="entry name" value="OPT"/>
</dbReference>
<evidence type="ECO:0000313" key="11">
    <source>
        <dbReference type="Proteomes" id="UP000222542"/>
    </source>
</evidence>
<name>A0A2G2YXP9_CAPAN</name>
<proteinExistence type="inferred from homology"/>
<evidence type="ECO:0000256" key="3">
    <source>
        <dbReference type="ARBA" id="ARBA00022448"/>
    </source>
</evidence>
<sequence length="78" mass="9141">MMPPATVVNYITWIIVEFLSSFVVYRHRPDWWQRHNYVLSGSLDVGLAFMAVIYLGLENITVDWWGNDLDGCPYVLFQ</sequence>
<accession>A0A2G2YXP9</accession>